<proteinExistence type="predicted"/>
<gene>
    <name evidence="1" type="ORF">g.45247</name>
</gene>
<evidence type="ECO:0008006" key="2">
    <source>
        <dbReference type="Google" id="ProtNLM"/>
    </source>
</evidence>
<dbReference type="SUPFAM" id="SSF81383">
    <property type="entry name" value="F-box domain"/>
    <property type="match status" value="1"/>
</dbReference>
<name>A0A1B6KZ00_9HEMI</name>
<dbReference type="EMBL" id="GEBQ01023284">
    <property type="protein sequence ID" value="JAT16693.1"/>
    <property type="molecule type" value="Transcribed_RNA"/>
</dbReference>
<sequence>MSVEDVLSCSVTCLYLRAALNDNWVWKRYLPVTFGVAGATSAANLPAGADATSPLRENRLLSIRRTRLLNNWSEGNFVDHKTETDLAHSVLGVTKGKVELIYKFVVLC</sequence>
<protein>
    <recommendedName>
        <fullName evidence="2">F-box domain-containing protein</fullName>
    </recommendedName>
</protein>
<organism evidence="1">
    <name type="scientific">Graphocephala atropunctata</name>
    <dbReference type="NCBI Taxonomy" id="36148"/>
    <lineage>
        <taxon>Eukaryota</taxon>
        <taxon>Metazoa</taxon>
        <taxon>Ecdysozoa</taxon>
        <taxon>Arthropoda</taxon>
        <taxon>Hexapoda</taxon>
        <taxon>Insecta</taxon>
        <taxon>Pterygota</taxon>
        <taxon>Neoptera</taxon>
        <taxon>Paraneoptera</taxon>
        <taxon>Hemiptera</taxon>
        <taxon>Auchenorrhyncha</taxon>
        <taxon>Membracoidea</taxon>
        <taxon>Cicadellidae</taxon>
        <taxon>Cicadellinae</taxon>
        <taxon>Cicadellini</taxon>
        <taxon>Graphocephala</taxon>
    </lineage>
</organism>
<feature type="non-terminal residue" evidence="1">
    <location>
        <position position="108"/>
    </location>
</feature>
<accession>A0A1B6KZ00</accession>
<dbReference type="AlphaFoldDB" id="A0A1B6KZ00"/>
<dbReference type="InterPro" id="IPR036047">
    <property type="entry name" value="F-box-like_dom_sf"/>
</dbReference>
<evidence type="ECO:0000313" key="1">
    <source>
        <dbReference type="EMBL" id="JAT16693.1"/>
    </source>
</evidence>
<reference evidence="1" key="1">
    <citation type="submission" date="2015-11" db="EMBL/GenBank/DDBJ databases">
        <title>De novo transcriptome assembly of four potential Pierce s Disease insect vectors from Arizona vineyards.</title>
        <authorList>
            <person name="Tassone E.E."/>
        </authorList>
    </citation>
    <scope>NUCLEOTIDE SEQUENCE</scope>
</reference>